<evidence type="ECO:0000259" key="7">
    <source>
        <dbReference type="PROSITE" id="PS51319"/>
    </source>
</evidence>
<dbReference type="Gene3D" id="1.20.930.10">
    <property type="entry name" value="Conserved domain common to transcription factors TFIIS, elongin A, CRSP70"/>
    <property type="match status" value="1"/>
</dbReference>
<feature type="compositionally biased region" description="Basic and acidic residues" evidence="4">
    <location>
        <begin position="1239"/>
        <end position="1261"/>
    </location>
</feature>
<comment type="subcellular location">
    <subcellularLocation>
        <location evidence="1 3">Nucleus</location>
    </subcellularLocation>
</comment>
<feature type="compositionally biased region" description="Low complexity" evidence="4">
    <location>
        <begin position="723"/>
        <end position="735"/>
    </location>
</feature>
<feature type="domain" description="TFIIS N-terminal" evidence="7">
    <location>
        <begin position="491"/>
        <end position="577"/>
    </location>
</feature>
<dbReference type="InterPro" id="IPR043151">
    <property type="entry name" value="BAH_sf"/>
</dbReference>
<dbReference type="Pfam" id="PF08711">
    <property type="entry name" value="Med26"/>
    <property type="match status" value="1"/>
</dbReference>
<comment type="caution">
    <text evidence="8">The sequence shown here is derived from an EMBL/GenBank/DDBJ whole genome shotgun (WGS) entry which is preliminary data.</text>
</comment>
<dbReference type="CDD" id="cd00183">
    <property type="entry name" value="TFIIS_I"/>
    <property type="match status" value="1"/>
</dbReference>
<dbReference type="SMART" id="SM00509">
    <property type="entry name" value="TFS2N"/>
    <property type="match status" value="1"/>
</dbReference>
<dbReference type="PANTHER" id="PTHR46548:SF2">
    <property type="entry name" value="BAH DOMAIN-CONTAINING PROTEIN"/>
    <property type="match status" value="1"/>
</dbReference>
<feature type="compositionally biased region" description="Polar residues" evidence="4">
    <location>
        <begin position="899"/>
        <end position="908"/>
    </location>
</feature>
<feature type="domain" description="BAH" evidence="6">
    <location>
        <begin position="253"/>
        <end position="370"/>
    </location>
</feature>
<evidence type="ECO:0000256" key="3">
    <source>
        <dbReference type="PROSITE-ProRule" id="PRU00649"/>
    </source>
</evidence>
<evidence type="ECO:0000259" key="6">
    <source>
        <dbReference type="PROSITE" id="PS51038"/>
    </source>
</evidence>
<evidence type="ECO:0008006" key="10">
    <source>
        <dbReference type="Google" id="ProtNLM"/>
    </source>
</evidence>
<reference evidence="8 9" key="1">
    <citation type="journal article" date="2018" name="PLoS Genet.">
        <title>Population sequencing reveals clonal diversity and ancestral inbreeding in the grapevine cultivar Chardonnay.</title>
        <authorList>
            <person name="Roach M.J."/>
            <person name="Johnson D.L."/>
            <person name="Bohlmann J."/>
            <person name="van Vuuren H.J."/>
            <person name="Jones S.J."/>
            <person name="Pretorius I.S."/>
            <person name="Schmidt S.A."/>
            <person name="Borneman A.R."/>
        </authorList>
    </citation>
    <scope>NUCLEOTIDE SEQUENCE [LARGE SCALE GENOMIC DNA]</scope>
    <source>
        <strain evidence="9">cv. Chardonnay</strain>
        <tissue evidence="8">Leaf</tissue>
    </source>
</reference>
<feature type="compositionally biased region" description="Polar residues" evidence="4">
    <location>
        <begin position="585"/>
        <end position="602"/>
    </location>
</feature>
<feature type="compositionally biased region" description="Low complexity" evidence="4">
    <location>
        <begin position="803"/>
        <end position="814"/>
    </location>
</feature>
<feature type="region of interest" description="Disordered" evidence="4">
    <location>
        <begin position="397"/>
        <end position="436"/>
    </location>
</feature>
<feature type="compositionally biased region" description="Low complexity" evidence="4">
    <location>
        <begin position="690"/>
        <end position="704"/>
    </location>
</feature>
<dbReference type="InterPro" id="IPR001025">
    <property type="entry name" value="BAH_dom"/>
</dbReference>
<evidence type="ECO:0000256" key="1">
    <source>
        <dbReference type="ARBA" id="ARBA00004123"/>
    </source>
</evidence>
<keyword evidence="2 3" id="KW-0539">Nucleus</keyword>
<dbReference type="InterPro" id="IPR026960">
    <property type="entry name" value="RVT-Znf"/>
</dbReference>
<dbReference type="Pfam" id="PF01426">
    <property type="entry name" value="BAH"/>
    <property type="match status" value="1"/>
</dbReference>
<feature type="transmembrane region" description="Helical" evidence="5">
    <location>
        <begin position="1823"/>
        <end position="1845"/>
    </location>
</feature>
<feature type="compositionally biased region" description="Polar residues" evidence="4">
    <location>
        <begin position="1529"/>
        <end position="1542"/>
    </location>
</feature>
<feature type="compositionally biased region" description="Polar residues" evidence="4">
    <location>
        <begin position="648"/>
        <end position="665"/>
    </location>
</feature>
<proteinExistence type="predicted"/>
<keyword evidence="5" id="KW-0472">Membrane</keyword>
<keyword evidence="5" id="KW-1133">Transmembrane helix</keyword>
<organism evidence="8 9">
    <name type="scientific">Vitis vinifera</name>
    <name type="common">Grape</name>
    <dbReference type="NCBI Taxonomy" id="29760"/>
    <lineage>
        <taxon>Eukaryota</taxon>
        <taxon>Viridiplantae</taxon>
        <taxon>Streptophyta</taxon>
        <taxon>Embryophyta</taxon>
        <taxon>Tracheophyta</taxon>
        <taxon>Spermatophyta</taxon>
        <taxon>Magnoliopsida</taxon>
        <taxon>eudicotyledons</taxon>
        <taxon>Gunneridae</taxon>
        <taxon>Pentapetalae</taxon>
        <taxon>rosids</taxon>
        <taxon>Vitales</taxon>
        <taxon>Vitaceae</taxon>
        <taxon>Viteae</taxon>
        <taxon>Vitis</taxon>
    </lineage>
</organism>
<evidence type="ECO:0000313" key="9">
    <source>
        <dbReference type="Proteomes" id="UP000288805"/>
    </source>
</evidence>
<evidence type="ECO:0000256" key="4">
    <source>
        <dbReference type="SAM" id="MobiDB-lite"/>
    </source>
</evidence>
<dbReference type="Pfam" id="PF13966">
    <property type="entry name" value="zf-RVT"/>
    <property type="match status" value="1"/>
</dbReference>
<evidence type="ECO:0000256" key="5">
    <source>
        <dbReference type="SAM" id="Phobius"/>
    </source>
</evidence>
<feature type="compositionally biased region" description="Polar residues" evidence="4">
    <location>
        <begin position="621"/>
        <end position="633"/>
    </location>
</feature>
<name>A0A438EG15_VITVI</name>
<feature type="region of interest" description="Disordered" evidence="4">
    <location>
        <begin position="1518"/>
        <end position="1570"/>
    </location>
</feature>
<dbReference type="InterPro" id="IPR035441">
    <property type="entry name" value="TFIIS/LEDGF_dom_sf"/>
</dbReference>
<dbReference type="GO" id="GO:0005634">
    <property type="term" value="C:nucleus"/>
    <property type="evidence" value="ECO:0007669"/>
    <property type="project" value="UniProtKB-SubCell"/>
</dbReference>
<feature type="region of interest" description="Disordered" evidence="4">
    <location>
        <begin position="1056"/>
        <end position="1128"/>
    </location>
</feature>
<feature type="region of interest" description="Disordered" evidence="4">
    <location>
        <begin position="886"/>
        <end position="914"/>
    </location>
</feature>
<keyword evidence="5" id="KW-0812">Transmembrane</keyword>
<feature type="compositionally biased region" description="Basic and acidic residues" evidence="4">
    <location>
        <begin position="886"/>
        <end position="898"/>
    </location>
</feature>
<dbReference type="InterPro" id="IPR003617">
    <property type="entry name" value="TFIIS/CRSP70_N_sub"/>
</dbReference>
<protein>
    <recommendedName>
        <fullName evidence="10">TFIIS N-terminal domain-containing protein</fullName>
    </recommendedName>
</protein>
<feature type="region of interest" description="Disordered" evidence="4">
    <location>
        <begin position="1020"/>
        <end position="1039"/>
    </location>
</feature>
<dbReference type="EMBL" id="QGNW01001302">
    <property type="protein sequence ID" value="RVW46656.1"/>
    <property type="molecule type" value="Genomic_DNA"/>
</dbReference>
<feature type="region of interest" description="Disordered" evidence="4">
    <location>
        <begin position="1718"/>
        <end position="1748"/>
    </location>
</feature>
<feature type="region of interest" description="Disordered" evidence="4">
    <location>
        <begin position="1238"/>
        <end position="1333"/>
    </location>
</feature>
<dbReference type="PROSITE" id="PS51038">
    <property type="entry name" value="BAH"/>
    <property type="match status" value="1"/>
</dbReference>
<gene>
    <name evidence="8" type="ORF">CK203_067232</name>
</gene>
<feature type="compositionally biased region" description="Polar residues" evidence="4">
    <location>
        <begin position="1056"/>
        <end position="1072"/>
    </location>
</feature>
<dbReference type="PROSITE" id="PS51319">
    <property type="entry name" value="TFIIS_N"/>
    <property type="match status" value="1"/>
</dbReference>
<feature type="compositionally biased region" description="Basic and acidic residues" evidence="4">
    <location>
        <begin position="1076"/>
        <end position="1088"/>
    </location>
</feature>
<dbReference type="Proteomes" id="UP000288805">
    <property type="component" value="Unassembled WGS sequence"/>
</dbReference>
<feature type="compositionally biased region" description="Low complexity" evidence="4">
    <location>
        <begin position="422"/>
        <end position="436"/>
    </location>
</feature>
<feature type="compositionally biased region" description="Polar residues" evidence="4">
    <location>
        <begin position="1262"/>
        <end position="1271"/>
    </location>
</feature>
<feature type="region of interest" description="Disordered" evidence="4">
    <location>
        <begin position="581"/>
        <end position="844"/>
    </location>
</feature>
<dbReference type="GO" id="GO:0003682">
    <property type="term" value="F:chromatin binding"/>
    <property type="evidence" value="ECO:0007669"/>
    <property type="project" value="InterPro"/>
</dbReference>
<dbReference type="SUPFAM" id="SSF47676">
    <property type="entry name" value="Conserved domain common to transcription factors TFIIS, elongin A, CRSP70"/>
    <property type="match status" value="1"/>
</dbReference>
<dbReference type="InterPro" id="IPR017923">
    <property type="entry name" value="TFIIS_N"/>
</dbReference>
<dbReference type="PANTHER" id="PTHR46548">
    <property type="entry name" value="BAH AND TFIIS DOMAIN-CONTAINING PROTEIN-RELATED"/>
    <property type="match status" value="1"/>
</dbReference>
<feature type="compositionally biased region" description="Basic and acidic residues" evidence="4">
    <location>
        <begin position="1294"/>
        <end position="1329"/>
    </location>
</feature>
<evidence type="ECO:0000256" key="2">
    <source>
        <dbReference type="ARBA" id="ARBA00023242"/>
    </source>
</evidence>
<dbReference type="Gene3D" id="2.30.30.490">
    <property type="match status" value="1"/>
</dbReference>
<accession>A0A438EG15</accession>
<feature type="region of interest" description="Disordered" evidence="4">
    <location>
        <begin position="962"/>
        <end position="1004"/>
    </location>
</feature>
<dbReference type="SMART" id="SM00439">
    <property type="entry name" value="BAH"/>
    <property type="match status" value="1"/>
</dbReference>
<feature type="transmembrane region" description="Helical" evidence="5">
    <location>
        <begin position="46"/>
        <end position="68"/>
    </location>
</feature>
<sequence>MHGREGEKRQQRRHMWPVPPHTAVASDSAAPYSFCKVKMGFLMFRMLCHLGLVPICYTPFLSILSLGLEWMNESVVSVQPHPPYYKPWMSKRSMYNCGQGGWNLRFIRDFNDWELDMLGNLLHDLRGSKPSLEEDSVLWKGGRNGQFRTKAVYSLLANPLASGFPKNSIWVESVPTKLAFFAWEATWGKVLTLDRLQRRGWQLPNCCFLCGSEEESVDHLLIHCIVVRVLWDLVLALFGVHWVFPETVKKDGRTISVGDCALFKPPQDSPPFIGIIRRLTVGKEDNPNPKLGVNWLYRPADIKLGKGILLEAAPNEIFYSFHKDEIPAASLLHPCKVAFLRKGVELPPGISSFVCRRVYDIENKCLWWLTDKDYINERQEEVDQLLDKTRLEMHGVVQSGGRSPKPVNAPASTQPLKPGADSVQNSASSFSSQDKGGLVDLDGVDRLVQLMQPDSSEKKIDLASRIMLVDVIAVTERLECLVRFVQHRGLPVLDEWLQEAHKGKIGDGSSPKENDKSVEEFLLASLRALDKLPVNLHALQTCNVGKSVNHLRSHKNSEIQKKARSLVDTWKRRVEAEMNIDDAKSGSSRSVSWQTKAVSSEVSHAGNRKTGGSSEAGMKSSIVQPPASRTPSVKLSGGEAVGKFASASPGSTKSLTGSAGINSKDPNSKMLVGGGSSDVPLTPIKEEKSSSSSQSQNNSQSCSSDHAKAVGSSCREDARSSTAGSLSANKISSSSSRHRKSSNGVHGSGSQKETGLGKFGSLNRSSTSEKVSPAGAMHEKVSDVPPSDHLNSQRLIVRLPNTGRSPARSASGGSFEDSAITFSRSSPPHPEKHDHHDKKVKGKNDTLRVNMASNTNAELCQSKDGLAGSDEGTGSPAAVLCDELHRVSEDGERPKEVSKTTGSSSGITPKSGKSYEASFSSINALIESCAKISEASASASPGDDIGMNLLASVAAGEISKSDIVSPLSSPGRNSPVPEDSCSGDDAKLTQLDEDIGQTQNQPNDGAIVGAAAERGNSIDSSRLKNGLRHSSAPVATDFSGDNRACEEKIGECSAQLNSSSTELQQNTDSQWLISDGKTDEKTDEHTHDASVAMSSIHATKEGNPEAEGVNQFHEQRRSGAHQARSNCISDSKLNVRSPLLDEDKKADCVDERTAENSMAAVTEATSKSVKFKKESNEEIPCLSERAGEDMDFVDKDSVSVILSEQKPPLLGKVCSESIAGKSEDAVLSSASGNVLGVESKTEKADNLKTECHVEQSGKQRTDMSSFVSEQNGECAEEKSERKQVVGHRSGGSLPHEESPATAIHEPERGVESSECKKEGVEVDGTKERQTSTVNTSFSAAGSDMAVKLDFDLNEGFPSDDGSQGELVKSSAPGYSSAVHVPCPVPVPISAVSGSFPASITVTAAAKGSFVPPENLLRTKGELGWKGSAATSAFRPAEPRKVLEMPLNTTDVPLIDNPASKQGRHPLDIDLNVPDQRVYEDAASVIAAPVPRDGSAGGLDLDLNRVDESPDIGLFSVSNGCRSDAPPLPNRSSLSGGFSNGEVNASRDFDLNNGPSLDEVGTETAPRTQHAKNSVPFLSSVPGIRMNSTELGNFSSWFPQGSSYSAITIPSMLPGRGEQSYPIIPSGASAAAAAVGSQRIIGPTGGTPFGPEIYRGPVLSSSPAVPFPPAPHFNILGSPLRPISLSHQIPFQLVGPAGVAPPLYPRPYVMSLPGSASNVGAENRKWGSQGLDLNAGPGGTDTERRDERLPPALRQLPVAGSQALAEEQLKMYHQVAGGVLKRKEPDGGWDAADRFGYKQPSCSRKNLWHNVANLLRPGEPSDHFFIMVVRMLMMMVLSIHLAFIGVL</sequence>
<evidence type="ECO:0000313" key="8">
    <source>
        <dbReference type="EMBL" id="RVW46656.1"/>
    </source>
</evidence>